<sequence>MAWAPLLLTLLTYCSGSLAQYALTQPPSVSVSLEQNAQLTCTGEKIDKQYVHWYQQKPGRAPVLIIYKDSERHSGTPERFSGASSGNTATLTITGVQAQDEADYYCTVMHSSVCCSDSVRWGNETNSSLPFLHPGSVVGGTKTHKLQCLGFACNTSHNSCSLQRSSFPHSQQLLSTSLVFPVLSSHSLCWGPEQNRRTARLGQTNGPSNPVACLPTVAGA</sequence>
<dbReference type="InterPro" id="IPR007110">
    <property type="entry name" value="Ig-like_dom"/>
</dbReference>
<dbReference type="GO" id="GO:0005886">
    <property type="term" value="C:plasma membrane"/>
    <property type="evidence" value="ECO:0007669"/>
    <property type="project" value="UniProtKB-SubCell"/>
</dbReference>
<evidence type="ECO:0000256" key="8">
    <source>
        <dbReference type="ARBA" id="ARBA00023319"/>
    </source>
</evidence>
<evidence type="ECO:0000256" key="4">
    <source>
        <dbReference type="ARBA" id="ARBA00022525"/>
    </source>
</evidence>
<dbReference type="PANTHER" id="PTHR23267">
    <property type="entry name" value="IMMUNOGLOBULIN LIGHT CHAIN"/>
    <property type="match status" value="1"/>
</dbReference>
<dbReference type="GO" id="GO:0005576">
    <property type="term" value="C:extracellular region"/>
    <property type="evidence" value="ECO:0007669"/>
    <property type="project" value="UniProtKB-SubCell"/>
</dbReference>
<reference evidence="11" key="2">
    <citation type="submission" date="2025-08" db="UniProtKB">
        <authorList>
            <consortium name="Ensembl"/>
        </authorList>
    </citation>
    <scope>IDENTIFICATION</scope>
</reference>
<dbReference type="InterPro" id="IPR013106">
    <property type="entry name" value="Ig_V-set"/>
</dbReference>
<evidence type="ECO:0000256" key="2">
    <source>
        <dbReference type="ARBA" id="ARBA00004613"/>
    </source>
</evidence>
<evidence type="ECO:0000256" key="1">
    <source>
        <dbReference type="ARBA" id="ARBA00004236"/>
    </source>
</evidence>
<name>A0A452IAW0_9SAUR</name>
<dbReference type="FunFam" id="2.60.40.10:FF:000620">
    <property type="entry name" value="Immunoglobulin lambda locus"/>
    <property type="match status" value="1"/>
</dbReference>
<dbReference type="STRING" id="38772.ENSGAGP00000024860"/>
<accession>A0A452IAW0</accession>
<evidence type="ECO:0000256" key="6">
    <source>
        <dbReference type="ARBA" id="ARBA00022859"/>
    </source>
</evidence>
<dbReference type="SMART" id="SM00406">
    <property type="entry name" value="IGv"/>
    <property type="match status" value="1"/>
</dbReference>
<evidence type="ECO:0000256" key="5">
    <source>
        <dbReference type="ARBA" id="ARBA00022729"/>
    </source>
</evidence>
<dbReference type="InterPro" id="IPR003006">
    <property type="entry name" value="Ig/MHC_CS"/>
</dbReference>
<dbReference type="AlphaFoldDB" id="A0A452IAW0"/>
<keyword evidence="8" id="KW-0393">Immunoglobulin domain</keyword>
<evidence type="ECO:0000256" key="3">
    <source>
        <dbReference type="ARBA" id="ARBA00022475"/>
    </source>
</evidence>
<protein>
    <recommendedName>
        <fullName evidence="10">Ig-like domain-containing protein</fullName>
    </recommendedName>
</protein>
<evidence type="ECO:0000259" key="10">
    <source>
        <dbReference type="PROSITE" id="PS50835"/>
    </source>
</evidence>
<dbReference type="InterPro" id="IPR013783">
    <property type="entry name" value="Ig-like_fold"/>
</dbReference>
<dbReference type="Ensembl" id="ENSGAGT00000028286.1">
    <property type="protein sequence ID" value="ENSGAGP00000024860.1"/>
    <property type="gene ID" value="ENSGAGG00000018146.1"/>
</dbReference>
<dbReference type="Pfam" id="PF07686">
    <property type="entry name" value="V-set"/>
    <property type="match status" value="1"/>
</dbReference>
<dbReference type="InterPro" id="IPR050150">
    <property type="entry name" value="IgV_Light_Chain"/>
</dbReference>
<evidence type="ECO:0000256" key="9">
    <source>
        <dbReference type="SAM" id="SignalP"/>
    </source>
</evidence>
<feature type="domain" description="Ig-like" evidence="10">
    <location>
        <begin position="5"/>
        <end position="112"/>
    </location>
</feature>
<reference evidence="11" key="3">
    <citation type="submission" date="2025-09" db="UniProtKB">
        <authorList>
            <consortium name="Ensembl"/>
        </authorList>
    </citation>
    <scope>IDENTIFICATION</scope>
</reference>
<evidence type="ECO:0000313" key="11">
    <source>
        <dbReference type="Ensembl" id="ENSGAGP00000024860.1"/>
    </source>
</evidence>
<dbReference type="SUPFAM" id="SSF48726">
    <property type="entry name" value="Immunoglobulin"/>
    <property type="match status" value="1"/>
</dbReference>
<evidence type="ECO:0000256" key="7">
    <source>
        <dbReference type="ARBA" id="ARBA00023136"/>
    </source>
</evidence>
<dbReference type="SMART" id="SM00409">
    <property type="entry name" value="IG"/>
    <property type="match status" value="1"/>
</dbReference>
<comment type="subcellular location">
    <subcellularLocation>
        <location evidence="1">Cell membrane</location>
    </subcellularLocation>
    <subcellularLocation>
        <location evidence="2">Secreted</location>
    </subcellularLocation>
</comment>
<dbReference type="Proteomes" id="UP000291020">
    <property type="component" value="Unassembled WGS sequence"/>
</dbReference>
<keyword evidence="4" id="KW-0964">Secreted</keyword>
<reference evidence="12" key="1">
    <citation type="journal article" date="2017" name="PLoS ONE">
        <title>The Agassiz's desert tortoise genome provides a resource for the conservation of a threatened species.</title>
        <authorList>
            <person name="Tollis M."/>
            <person name="DeNardo D.F."/>
            <person name="Cornelius J.A."/>
            <person name="Dolby G.A."/>
            <person name="Edwards T."/>
            <person name="Henen B.T."/>
            <person name="Karl A.E."/>
            <person name="Murphy R.W."/>
            <person name="Kusumi K."/>
        </authorList>
    </citation>
    <scope>NUCLEOTIDE SEQUENCE [LARGE SCALE GENOMIC DNA]</scope>
</reference>
<feature type="chain" id="PRO_5019480870" description="Ig-like domain-containing protein" evidence="9">
    <location>
        <begin position="20"/>
        <end position="220"/>
    </location>
</feature>
<dbReference type="Gene3D" id="2.60.40.10">
    <property type="entry name" value="Immunoglobulins"/>
    <property type="match status" value="1"/>
</dbReference>
<dbReference type="InterPro" id="IPR036179">
    <property type="entry name" value="Ig-like_dom_sf"/>
</dbReference>
<dbReference type="PROSITE" id="PS00290">
    <property type="entry name" value="IG_MHC"/>
    <property type="match status" value="1"/>
</dbReference>
<feature type="signal peptide" evidence="9">
    <location>
        <begin position="1"/>
        <end position="19"/>
    </location>
</feature>
<keyword evidence="3" id="KW-1003">Cell membrane</keyword>
<dbReference type="InterPro" id="IPR003599">
    <property type="entry name" value="Ig_sub"/>
</dbReference>
<evidence type="ECO:0000313" key="12">
    <source>
        <dbReference type="Proteomes" id="UP000291020"/>
    </source>
</evidence>
<keyword evidence="5 9" id="KW-0732">Signal</keyword>
<proteinExistence type="predicted"/>
<dbReference type="PROSITE" id="PS50835">
    <property type="entry name" value="IG_LIKE"/>
    <property type="match status" value="1"/>
</dbReference>
<organism evidence="11 12">
    <name type="scientific">Gopherus agassizii</name>
    <name type="common">Agassiz's desert tortoise</name>
    <dbReference type="NCBI Taxonomy" id="38772"/>
    <lineage>
        <taxon>Eukaryota</taxon>
        <taxon>Metazoa</taxon>
        <taxon>Chordata</taxon>
        <taxon>Craniata</taxon>
        <taxon>Vertebrata</taxon>
        <taxon>Euteleostomi</taxon>
        <taxon>Archelosauria</taxon>
        <taxon>Testudinata</taxon>
        <taxon>Testudines</taxon>
        <taxon>Cryptodira</taxon>
        <taxon>Durocryptodira</taxon>
        <taxon>Testudinoidea</taxon>
        <taxon>Testudinidae</taxon>
        <taxon>Gopherus</taxon>
    </lineage>
</organism>
<keyword evidence="6" id="KW-0391">Immunity</keyword>
<keyword evidence="12" id="KW-1185">Reference proteome</keyword>
<dbReference type="GO" id="GO:0002376">
    <property type="term" value="P:immune system process"/>
    <property type="evidence" value="ECO:0007669"/>
    <property type="project" value="UniProtKB-KW"/>
</dbReference>
<keyword evidence="7" id="KW-0472">Membrane</keyword>